<protein>
    <recommendedName>
        <fullName evidence="3">Carboxylic ester hydrolase</fullName>
        <ecNumber evidence="3">3.1.1.-</ecNumber>
    </recommendedName>
</protein>
<dbReference type="EMBL" id="CAJHNH020003946">
    <property type="protein sequence ID" value="CAG5130300.1"/>
    <property type="molecule type" value="Genomic_DNA"/>
</dbReference>
<evidence type="ECO:0000313" key="6">
    <source>
        <dbReference type="Proteomes" id="UP000678393"/>
    </source>
</evidence>
<dbReference type="GO" id="GO:0016787">
    <property type="term" value="F:hydrolase activity"/>
    <property type="evidence" value="ECO:0007669"/>
    <property type="project" value="UniProtKB-KW"/>
</dbReference>
<dbReference type="Proteomes" id="UP000678393">
    <property type="component" value="Unassembled WGS sequence"/>
</dbReference>
<evidence type="ECO:0000256" key="3">
    <source>
        <dbReference type="RuleBase" id="RU361235"/>
    </source>
</evidence>
<sequence length="546" mass="60938">MPLLHQLSTILVAAALYCASARSSDPEIRTPAGTFRGKVLTSHSGYEFESYRGIPYALPPTGQRRFALPVRHPVIGHKDGTVIGQEDCLFLNVFRPLRSQVESEDAELKKVFVFIHGGGFVVGASDPYLPGDLVTRGDLIVVTMNYRLNWFGFLRGNSGYLPGNQGFWDQLLSLQWIRDNIRSFGGDPDDVTISGESAGSLSTSLLSVSPLAKGLFTKAVLLSGTTEILPTSPHTSNDYLQKASNKYGCGSGSVDGNEEAVVRCLKQLPAETFVTDFGFDPTISATSSGDDLLPKPFAEILNDTDFLSEVGFYNRDYIVSITADDGDIMTSARFGVIDVTSQKHSLEGLSPWLGLPSRVAELVLNEYQNIYGDLKKSVTALTTDITFLKASVSFVETYTRQPRKQSNPDKNAYLMSFDHSPRYVPDQYMLHALDLAYLFDLNTKEFIENFYYIELEDKFYEEDIQLKADYIDLIAAFIKTGNPNKYLTEQKNVVWSPFDPETKGYLSFSLQPSVKKDILGNRRVIWETLLPRWLQEQQQSGAREDL</sequence>
<evidence type="ECO:0000259" key="4">
    <source>
        <dbReference type="Pfam" id="PF00135"/>
    </source>
</evidence>
<dbReference type="OrthoDB" id="408631at2759"/>
<dbReference type="Gene3D" id="3.40.50.1820">
    <property type="entry name" value="alpha/beta hydrolase"/>
    <property type="match status" value="1"/>
</dbReference>
<dbReference type="InterPro" id="IPR002018">
    <property type="entry name" value="CarbesteraseB"/>
</dbReference>
<feature type="domain" description="Carboxylesterase type B" evidence="4">
    <location>
        <begin position="84"/>
        <end position="519"/>
    </location>
</feature>
<comment type="similarity">
    <text evidence="1 3">Belongs to the type-B carboxylesterase/lipase family.</text>
</comment>
<feature type="domain" description="Carboxylesterase type B" evidence="4">
    <location>
        <begin position="25"/>
        <end position="72"/>
    </location>
</feature>
<keyword evidence="2 3" id="KW-0378">Hydrolase</keyword>
<feature type="chain" id="PRO_5035963609" description="Carboxylic ester hydrolase" evidence="3">
    <location>
        <begin position="24"/>
        <end position="546"/>
    </location>
</feature>
<proteinExistence type="inferred from homology"/>
<organism evidence="5 6">
    <name type="scientific">Candidula unifasciata</name>
    <dbReference type="NCBI Taxonomy" id="100452"/>
    <lineage>
        <taxon>Eukaryota</taxon>
        <taxon>Metazoa</taxon>
        <taxon>Spiralia</taxon>
        <taxon>Lophotrochozoa</taxon>
        <taxon>Mollusca</taxon>
        <taxon>Gastropoda</taxon>
        <taxon>Heterobranchia</taxon>
        <taxon>Euthyneura</taxon>
        <taxon>Panpulmonata</taxon>
        <taxon>Eupulmonata</taxon>
        <taxon>Stylommatophora</taxon>
        <taxon>Helicina</taxon>
        <taxon>Helicoidea</taxon>
        <taxon>Geomitridae</taxon>
        <taxon>Candidula</taxon>
    </lineage>
</organism>
<reference evidence="5" key="1">
    <citation type="submission" date="2021-04" db="EMBL/GenBank/DDBJ databases">
        <authorList>
            <consortium name="Molecular Ecology Group"/>
        </authorList>
    </citation>
    <scope>NUCLEOTIDE SEQUENCE</scope>
</reference>
<dbReference type="EC" id="3.1.1.-" evidence="3"/>
<accession>A0A8S3ZR73</accession>
<name>A0A8S3ZR73_9EUPU</name>
<feature type="signal peptide" evidence="3">
    <location>
        <begin position="1"/>
        <end position="23"/>
    </location>
</feature>
<dbReference type="Pfam" id="PF00135">
    <property type="entry name" value="COesterase"/>
    <property type="match status" value="2"/>
</dbReference>
<evidence type="ECO:0000256" key="1">
    <source>
        <dbReference type="ARBA" id="ARBA00005964"/>
    </source>
</evidence>
<dbReference type="AlphaFoldDB" id="A0A8S3ZR73"/>
<keyword evidence="3" id="KW-0732">Signal</keyword>
<comment type="caution">
    <text evidence="5">The sequence shown here is derived from an EMBL/GenBank/DDBJ whole genome shotgun (WGS) entry which is preliminary data.</text>
</comment>
<evidence type="ECO:0000313" key="5">
    <source>
        <dbReference type="EMBL" id="CAG5130300.1"/>
    </source>
</evidence>
<gene>
    <name evidence="5" type="ORF">CUNI_LOCUS15858</name>
</gene>
<dbReference type="InterPro" id="IPR019819">
    <property type="entry name" value="Carboxylesterase_B_CS"/>
</dbReference>
<dbReference type="InterPro" id="IPR029058">
    <property type="entry name" value="AB_hydrolase_fold"/>
</dbReference>
<evidence type="ECO:0000256" key="2">
    <source>
        <dbReference type="ARBA" id="ARBA00022801"/>
    </source>
</evidence>
<dbReference type="SUPFAM" id="SSF53474">
    <property type="entry name" value="alpha/beta-Hydrolases"/>
    <property type="match status" value="1"/>
</dbReference>
<dbReference type="InterPro" id="IPR019826">
    <property type="entry name" value="Carboxylesterase_B_AS"/>
</dbReference>
<dbReference type="PROSITE" id="PS00122">
    <property type="entry name" value="CARBOXYLESTERASE_B_1"/>
    <property type="match status" value="1"/>
</dbReference>
<keyword evidence="6" id="KW-1185">Reference proteome</keyword>
<dbReference type="PANTHER" id="PTHR11559">
    <property type="entry name" value="CARBOXYLESTERASE"/>
    <property type="match status" value="1"/>
</dbReference>
<dbReference type="InterPro" id="IPR050309">
    <property type="entry name" value="Type-B_Carboxylest/Lipase"/>
</dbReference>
<dbReference type="PROSITE" id="PS00941">
    <property type="entry name" value="CARBOXYLESTERASE_B_2"/>
    <property type="match status" value="1"/>
</dbReference>